<sequence length="4743" mass="528924">MTDQIAEKWSGSRVPRGPWAEHSSVDVPHIDYRFLPMWERHRFQYVKLQLRTDPDSAGSETVTVPPVGSVVSFGEVLLPPLKASAERQAESTLIRTPTSQRSLGALADALRGQNPVLVTGQTGSGKSVLLRHTASVYGKLEKMITLHLNEQSDAKTLIGIYTTGATPGSFVWQAGVLTKAVTEGRWILIEDLERAPNEVLSVLLPLIEKRQLILPGRNQVIKAAIGFRIFATIRTSEDHRGREYDPSSSLLGRRHWSLIRFDPYPTHELATILSGTYPRVAVYLKAFVETFEDLRSLQTDLRRSNRDRSSTLRPISPRELFTWAARVERLVGTRETIDRDIEDQIFLSAVDCFAGFLPDGLAKDDYASRIAQYCGIDPQRKSHLLSVRAIAHRVQEAEICIGNYRFARRAAINTMSSRSKTFSMNRHTSRQVERIAAAVTSAEPLLLVGETGTGKTTSIQYLADLLGKRLTPFNLSQQSESGDLLGGFKPVNTRTIIIPLQDEFDYLFKSTFSTKVLIKNQAFLDLLVKCLEKQNWQRVCKCWLKAWGMVESLRQTRTTALTEQHTNGDGGPPKKRRVDSPLPGDLDDRWKKFYAAVQDVEARLRSGADDAIAFAFVEGAVVKAAREGDWVLLDEINLASSDTLEALADLFDKAPSIMLTEAGSTQRVNAHPDFRVFAAMNPATDVGKKDLPLGIRSRFTELYVDSPEKDLQSLQQIVQTYLGPSEVVLSEVVSRLHQEIARMCEDGVLIDGAGQKPHFSLRTLTRVLLFARDISGQCSLRRALHEGFAMSYLTMLDAASEQRVVPLIDQHFYGKHKKQTGELKTRMTRPTNARDTEVISMGRYWLKRGASEPEPQHHYIKTPSVQRNVDKLIRAAMTGRFPILLQGPTSSGKTSMVEYLAKETGHKFVRINNHEHTDLQEYLGSYISGRDGKLVFQEGLLVQAIKQGHWIVLDELNLAPTDVLEALNRLLDDNRELLIPDTQEIVRPHPNFMIFATQNPAGVYGGRKVLSRAFRNRFLELHFDDIPVDELQTILVARSQKAPSWCDLIVKVYKELSIIRQEGKVFEQKGFATLRDLFRWALRPAETVEDLARNGFMLLAERCRKVEERTEVKRVIEKVLSAKAYRLQIDEQTLYGRLSKSVPSTTVVWTKAMQRLYSLVNAAIANNEPVLLVGETGCGKTTVCQVLAELRQQNLHIVNAHQNTETGDLIGAQRPARNRAAIEKTLSEVLANYPDLDVKAALETDGINGALAVIDQIDTSQFNGNETDLTAIRDLRGELKVLFEWADGSLVEAMRKGELFLLDEISLADDSVLERLNSVLEPGRSILLAEKGTLDSFVTANTGFQFFATMNPGGDYGKKELSPALRNRFTEIWVPPLSEREDILQVLRAKLNDDVYATQMLDFATWFQARHNSSASSPVHIRDLLAWAELANTFTGPNSAEYGFLHGAAMVYMDGIGANPSGMIAVEDRNVNAERGICKVQLEQLLDKDLSYRNAESAVTWSELEGAPGLSILFKETLGDCKDADFLGIVTITNNAARVARALRLPKPILLEGAPGVGKTTLVADVAKAAGIPLTRINLSEQTDLMDLFGSDVPTEGEGMATFAWRDASFLRAMKQGEWVLLDEMNLASQSILEGLNACLDHRGEVYIPELNQTFQRHPRFRLFAAQNSHHQGGGRKGLPASFVNRFTVVYAEALTMPDLLSICHRSYQGVPIGDIEKVVGIIDSLKTEVAERSVGTVGAPWEFNLRDSKRWLELVSHGQDLPSAAGIGQVMPTAVSQRFRTQADRKRVQSIAGRFSMDSIWSVHELYHNLAQDHVQVGLALLERHESRTALRRQLYEDYDIRRHLDILESVMLCMSKNWPVLLVGASGIGKTTMIEQLARTVGADISTFSVNADIDSMDLVGGYEQHDPMRLVHEAGIRLQGFVRKRILSDAAAGALFERPVRMWRTAGQMSTSIDYPSEETLLEIHDWLQQLPISGDDVKAILQDVDQLIAGSSNVLEARFEWLDGVLVQAMQEGKWLILDNANLCSPAALDRLNSLLEPDGKLVINEHTTADGHARVVLPHPDFRIIMTMDPKHGELSRALRNRCVELYMPEWERDTDPNREYRTSSDDMMEITMRLVADHWFEDDVMKYVDGLASEISIGLFTGAVHTSEQSTGDYAEPTWIRPFRDVTIELVGLLGEQATDEVRSKMTDLLPLNPSNNPAPYLAVTDPSSGLRQFSVGHLMARSCAWEIAMECRNINTAIQSVAHSYQPGRRPSKLHLSSTDPEKDGFFKALVTIKNSIEEKVRSPDWLQDIAASYRFTTTGYGGELEYRERLPCHYTSMLEVLDRLVWLWWDLHDYAGNPNTSDAVLACLKHEVSRLAGSDHDIIKGRQLGADLKAVEAMLGSRLSEPAVEALTKLWRLARLPTPQDAKAAVLASRLIALASDLDKYSVMGNLPIREIAKLRANFSAIMGSVKDEKETGDSAFALLEGVVMGLKSEFEDSHPHQSSGALLAVAFEQLARHFDLIHAEAFTYNGNDNELFHLLYYFSGRPAMAMIPLGKTSSDNRVQGPSAQTLGFLANYGGIQASAEAFKVTSSLGVNLLGLLRGLKASPVVKLESLRAELNTMGRLVASNTHSLALHHGTHLHSILHDLLRDVLDSFCAATSPEIKAVAVALKHTLSGEVDEHSDVDPVETSGVQAAIAGGDTALLIYRFFDAPTRYCAHNQRFVTSSSFIGQLGQSWINFALGCIALFITRSPYDPAVAAHLAKELYERHMKSADGHLAALYAFEEHFSGTKDTTRIRLALQRIYQLRHARPSDPEVWRPSTSSIEALLAMFQSVQQMVQPYVDTIAEESCVANVVRDQQLRRNISVIKSRLANGFRDTQDLAGPLLGFLTCLEIGMDLVSSAQQHDSTDRSVQPALECRIPLSGSRDQVSAWYGFIGSPSMDVRTNATSPLVTLRQLKLAKVMTPSAFVVGDGLAKLRNVLDSVYHDWKSRLEHDQDENALQSSLYRYAGGGQVEDEAADDEFAEMFPDFENPSTGERVRHDNHQSQASLFADALGSIFDEAATPKAVLFSILDDAAETITLAGGESTSSMQADETLPLVIRRLDQEVASLKYDTVASMRAYNIYTDPNIRQVQAMADLVAKVQARFRTIQKAWPEHAILADVLQTCRELTDFAHTEPLMKIITKMEKLHDHIHEWQTVASKEFSAEVVYNRVSDLIVSWRQLELSTWSRMLDQEVKKCEEDAKEWFFIAYEGIITGTHQFQDSIEGMHEYIRELLKTLHSFFRSTGLGQYSTRLQIVEHLWGLIDGTDYLHPSSKRLLSASLSNFLSYFKRFEQQAHDAIARKRKALDADMRNVIQLASWKDRNILSLKQSAKISHRKLFRVIRKFRALLGQPVDSIISEGVFDADLVTSANAVVTGPEQDMTLSTIYRTRCEKTCPDYQAIAPRFRNVESTVTMIVSYSQRLSDYADVSHEVSTWVSDILSTASVLRKETPTLMTEEGKATAQHLKSRKRGLFSDVRRALEKMGFKKNLSTDVLGAQDSMVAVMTTDCSYLGGNDCRKAERSIHQLLHWMPQVRETGHQHSDDLTGADTRESIAFIESMLQNVILQRQSVCAQVAKRETYQTAIRNVQELSRAANIVPVISTLDAGSVSDGLRSLNIILAAAEDLIAAHFRLAEEDGRDVIECLRHLSNEIESKLDAWTQVPRLPAHLEGEQAELLRRDIKQTLQTATARLEELVEDNLPLGPLLSQAILWTNSDAWAQLREGPGKELDFSGLKHQICGTVDRVLAAVQMLPESVKERPQPWDGEAWLVREAKVLDKAVKRLHIDEVTDGINSVLSSLCRIPSQDINVAAAFLLTFTPIFEQYHQIHTQLTSRLIDLHIATTSMAAQFAKTYVTLARDGFCAPKEKDADPSGDNDDGVEAGTGLGDGEGAEDISKDIGDDEDLTELAQEKNEKKEDGDEIEDEKDAVDMANEEMEGEYGEQEKAQDEDGDGEEGEDEEVESEAGSVDDLGEGTVDEKMWDDGGAKDADKEQEADKADGTKDDEMAAAGDERKREEQDTEEQDGEGEEGDEEQVGVEEDENAEKQEAERADPRMQEEENLDLPDDIDMDGQKQDDDVDEDLDMMEEDGQLGEEQDTDVQDDAKVEQEVQPDDPLDQIENNDLDDKDLDQEANEAGETAEESEKPEDTEDILQDNRPDDSNTADEVAPSEARGNGLDEDQPQEDEDEEAQSGAAQRPQGAKGDDSEMQEAAGAQGQRGEADEQSAEAADDQEDETSAQRDRLRKLGDAMEKWYRNQRQIQDSHRREEKETERAKDAETQMEDVEFEHLSEDEDEGDTQALGAAKEDEATAIDEDAGVAVNEQERTDQFDEKNAEQIGEGPEDIEMRDAVDEKQPEETLAEPAEDQRKAFVGEYREPEADPDRTRDISETPSERSDAEIDSTAAQLRTTALAPASEAMSHEVGQAIWNDHVARILPHSLQLQEQLRLILHPTSTSKLRGDFRTGKRLNIKRIIPYIASNFKRDKIWLRRSVPSKREYQIVIALDDSRSMAESGAGTMALDTVAMLGRALGMLEAGEMAVVGFGKEITVPVAFGERLQGEKGGEVVRTLRFEQAGTDVKALLGKAGEMFEEGRGRKRGGGGVQTWQLMLVVGDGVFDDEEGVRRWERGLREVGVMVVFVIVDADAGKGEKEGRQSIVDLKRPRFWKDAEDRTQVEISRYIETFPFRYYLIVRDVAELPNVLASALRQWFSEVAESG</sequence>
<feature type="compositionally biased region" description="Basic and acidic residues" evidence="11">
    <location>
        <begin position="4005"/>
        <end position="4046"/>
    </location>
</feature>
<feature type="compositionally biased region" description="Basic and acidic residues" evidence="11">
    <location>
        <begin position="4392"/>
        <end position="4425"/>
    </location>
</feature>
<dbReference type="STRING" id="2082308.A0A2K1QLU3"/>
<feature type="compositionally biased region" description="Acidic residues" evidence="11">
    <location>
        <begin position="4138"/>
        <end position="4181"/>
    </location>
</feature>
<feature type="compositionally biased region" description="Acidic residues" evidence="11">
    <location>
        <begin position="3948"/>
        <end position="3970"/>
    </location>
</feature>
<feature type="compositionally biased region" description="Acidic residues" evidence="11">
    <location>
        <begin position="4105"/>
        <end position="4129"/>
    </location>
</feature>
<feature type="compositionally biased region" description="Basic and acidic residues" evidence="11">
    <location>
        <begin position="4072"/>
        <end position="4086"/>
    </location>
</feature>
<feature type="compositionally biased region" description="Acidic residues" evidence="11">
    <location>
        <begin position="4047"/>
        <end position="4071"/>
    </location>
</feature>
<feature type="region of interest" description="Disordered" evidence="11">
    <location>
        <begin position="1"/>
        <end position="20"/>
    </location>
</feature>
<feature type="compositionally biased region" description="Basic and acidic residues" evidence="11">
    <location>
        <begin position="4289"/>
        <end position="4306"/>
    </location>
</feature>
<dbReference type="SUPFAM" id="SSF52540">
    <property type="entry name" value="P-loop containing nucleoside triphosphate hydrolases"/>
    <property type="match status" value="6"/>
</dbReference>
<dbReference type="GO" id="GO:0005730">
    <property type="term" value="C:nucleolus"/>
    <property type="evidence" value="ECO:0007669"/>
    <property type="project" value="UniProtKB-SubCell"/>
</dbReference>
<dbReference type="Pfam" id="PF17867">
    <property type="entry name" value="AAA_lid_7"/>
    <property type="match status" value="3"/>
</dbReference>
<feature type="compositionally biased region" description="Low complexity" evidence="11">
    <location>
        <begin position="4237"/>
        <end position="4246"/>
    </location>
</feature>
<dbReference type="InterPro" id="IPR036465">
    <property type="entry name" value="vWFA_dom_sf"/>
</dbReference>
<feature type="region of interest" description="Disordered" evidence="11">
    <location>
        <begin position="561"/>
        <end position="581"/>
    </location>
</feature>
<dbReference type="InterPro" id="IPR011704">
    <property type="entry name" value="ATPase_dyneun-rel_AAA"/>
</dbReference>
<evidence type="ECO:0000256" key="6">
    <source>
        <dbReference type="ARBA" id="ARBA00022741"/>
    </source>
</evidence>
<evidence type="ECO:0000313" key="14">
    <source>
        <dbReference type="Proteomes" id="UP000243797"/>
    </source>
</evidence>
<feature type="compositionally biased region" description="Acidic residues" evidence="11">
    <location>
        <begin position="4307"/>
        <end position="4325"/>
    </location>
</feature>
<evidence type="ECO:0000256" key="8">
    <source>
        <dbReference type="ARBA" id="ARBA00023186"/>
    </source>
</evidence>
<evidence type="ECO:0000256" key="5">
    <source>
        <dbReference type="ARBA" id="ARBA00022553"/>
    </source>
</evidence>
<dbReference type="EMBL" id="NKHZ01000060">
    <property type="protein sequence ID" value="PNS16126.1"/>
    <property type="molecule type" value="Genomic_DNA"/>
</dbReference>
<accession>A0A2K1QLU3</accession>
<dbReference type="InParanoid" id="A0A2K1QLU3"/>
<dbReference type="InterPro" id="IPR048617">
    <property type="entry name" value="MDN1_AAA_lid_4"/>
</dbReference>
<dbReference type="GO" id="GO:0000055">
    <property type="term" value="P:ribosomal large subunit export from nucleus"/>
    <property type="evidence" value="ECO:0007669"/>
    <property type="project" value="TreeGrafter"/>
</dbReference>
<keyword evidence="14" id="KW-1185">Reference proteome</keyword>
<dbReference type="PIRSF" id="PIRSF010340">
    <property type="entry name" value="Midasin"/>
    <property type="match status" value="1"/>
</dbReference>
<evidence type="ECO:0000256" key="3">
    <source>
        <dbReference type="ARBA" id="ARBA00007188"/>
    </source>
</evidence>
<name>A0A2K1QLU3_9PEZI</name>
<dbReference type="PROSITE" id="PS50234">
    <property type="entry name" value="VWFA"/>
    <property type="match status" value="1"/>
</dbReference>
<dbReference type="Gene3D" id="3.40.50.300">
    <property type="entry name" value="P-loop containing nucleotide triphosphate hydrolases"/>
    <property type="match status" value="6"/>
</dbReference>
<dbReference type="FunFam" id="3.40.50.300:FF:000582">
    <property type="entry name" value="Midasin"/>
    <property type="match status" value="1"/>
</dbReference>
<protein>
    <recommendedName>
        <fullName evidence="4 10">Midasin</fullName>
    </recommendedName>
</protein>
<feature type="compositionally biased region" description="Acidic residues" evidence="11">
    <location>
        <begin position="4087"/>
        <end position="4098"/>
    </location>
</feature>
<evidence type="ECO:0000256" key="9">
    <source>
        <dbReference type="ARBA" id="ARBA00023242"/>
    </source>
</evidence>
<evidence type="ECO:0000313" key="13">
    <source>
        <dbReference type="EMBL" id="PNS16126.1"/>
    </source>
</evidence>
<feature type="compositionally biased region" description="Acidic residues" evidence="11">
    <location>
        <begin position="4250"/>
        <end position="4264"/>
    </location>
</feature>
<dbReference type="InterPro" id="IPR025662">
    <property type="entry name" value="Sigma_54_int_dom_ATP-bd_1"/>
</dbReference>
<dbReference type="SMART" id="SM00382">
    <property type="entry name" value="AAA"/>
    <property type="match status" value="6"/>
</dbReference>
<gene>
    <name evidence="13" type="ORF">CAC42_4527</name>
</gene>
<evidence type="ECO:0000256" key="11">
    <source>
        <dbReference type="SAM" id="MobiDB-lite"/>
    </source>
</evidence>
<feature type="compositionally biased region" description="Basic and acidic residues" evidence="11">
    <location>
        <begin position="4350"/>
        <end position="4362"/>
    </location>
</feature>
<keyword evidence="8 10" id="KW-0143">Chaperone</keyword>
<feature type="compositionally biased region" description="Basic and acidic residues" evidence="11">
    <location>
        <begin position="4372"/>
        <end position="4384"/>
    </location>
</feature>
<dbReference type="GO" id="GO:0005524">
    <property type="term" value="F:ATP binding"/>
    <property type="evidence" value="ECO:0007669"/>
    <property type="project" value="UniProtKB-KW"/>
</dbReference>
<comment type="function">
    <text evidence="10">Nuclear chaperone required for maturation and nuclear export of pre-60S ribosome subunits.</text>
</comment>
<dbReference type="Pfam" id="PF21108">
    <property type="entry name" value="MDN1_4th"/>
    <property type="match status" value="1"/>
</dbReference>
<dbReference type="InterPro" id="IPR012099">
    <property type="entry name" value="Midasin"/>
</dbReference>
<evidence type="ECO:0000256" key="2">
    <source>
        <dbReference type="ARBA" id="ARBA00004642"/>
    </source>
</evidence>
<comment type="similarity">
    <text evidence="3 10">Belongs to the midasin family.</text>
</comment>
<dbReference type="GO" id="GO:0000027">
    <property type="term" value="P:ribosomal large subunit assembly"/>
    <property type="evidence" value="ECO:0007669"/>
    <property type="project" value="InterPro"/>
</dbReference>
<dbReference type="InterPro" id="IPR041190">
    <property type="entry name" value="Midasin_AAA_lid_5"/>
</dbReference>
<evidence type="ECO:0000256" key="1">
    <source>
        <dbReference type="ARBA" id="ARBA00004604"/>
    </source>
</evidence>
<dbReference type="Pfam" id="PF07728">
    <property type="entry name" value="AAA_5"/>
    <property type="match status" value="9"/>
</dbReference>
<dbReference type="FunFam" id="3.40.50.300:FF:000142">
    <property type="entry name" value="Midasin"/>
    <property type="match status" value="1"/>
</dbReference>
<dbReference type="Pfam" id="PF17865">
    <property type="entry name" value="AAA_lid_5"/>
    <property type="match status" value="1"/>
</dbReference>
<feature type="compositionally biased region" description="Acidic residues" evidence="11">
    <location>
        <begin position="3978"/>
        <end position="3992"/>
    </location>
</feature>
<dbReference type="FunCoup" id="A0A2K1QLU3">
    <property type="interactions" value="807"/>
</dbReference>
<reference evidence="13 14" key="1">
    <citation type="submission" date="2017-06" db="EMBL/GenBank/DDBJ databases">
        <title>Draft genome sequence of a variant of Elsinoe murrayae.</title>
        <authorList>
            <person name="Cheng Q."/>
        </authorList>
    </citation>
    <scope>NUCLEOTIDE SEQUENCE [LARGE SCALE GENOMIC DNA]</scope>
    <source>
        <strain evidence="13 14">CQ-2017a</strain>
    </source>
</reference>
<dbReference type="PROSITE" id="PS00675">
    <property type="entry name" value="SIGMA54_INTERACT_1"/>
    <property type="match status" value="1"/>
</dbReference>
<evidence type="ECO:0000259" key="12">
    <source>
        <dbReference type="PROSITE" id="PS50234"/>
    </source>
</evidence>
<dbReference type="PANTHER" id="PTHR48103">
    <property type="entry name" value="MIDASIN-RELATED"/>
    <property type="match status" value="1"/>
</dbReference>
<feature type="compositionally biased region" description="Basic and acidic residues" evidence="11">
    <location>
        <begin position="3938"/>
        <end position="3947"/>
    </location>
</feature>
<dbReference type="FunFam" id="3.40.50.300:FF:000712">
    <property type="entry name" value="Midasin"/>
    <property type="match status" value="1"/>
</dbReference>
<comment type="subcellular location">
    <subcellularLocation>
        <location evidence="1">Nucleus</location>
        <location evidence="1">Nucleolus</location>
    </subcellularLocation>
    <subcellularLocation>
        <location evidence="2">Nucleus</location>
        <location evidence="2">Nucleoplasm</location>
    </subcellularLocation>
</comment>
<dbReference type="FunFam" id="3.40.50.300:FF:001368">
    <property type="entry name" value="Midasin"/>
    <property type="match status" value="1"/>
</dbReference>
<proteinExistence type="inferred from homology"/>
<comment type="caution">
    <text evidence="13">The sequence shown here is derived from an EMBL/GenBank/DDBJ whole genome shotgun (WGS) entry which is preliminary data.</text>
</comment>
<evidence type="ECO:0000256" key="7">
    <source>
        <dbReference type="ARBA" id="ARBA00022840"/>
    </source>
</evidence>
<keyword evidence="6 10" id="KW-0547">Nucleotide-binding</keyword>
<feature type="region of interest" description="Disordered" evidence="11">
    <location>
        <begin position="3895"/>
        <end position="4429"/>
    </location>
</feature>
<dbReference type="CDD" id="cd00009">
    <property type="entry name" value="AAA"/>
    <property type="match status" value="2"/>
</dbReference>
<keyword evidence="7 10" id="KW-0067">ATP-binding</keyword>
<organism evidence="13 14">
    <name type="scientific">Sphaceloma murrayae</name>
    <dbReference type="NCBI Taxonomy" id="2082308"/>
    <lineage>
        <taxon>Eukaryota</taxon>
        <taxon>Fungi</taxon>
        <taxon>Dikarya</taxon>
        <taxon>Ascomycota</taxon>
        <taxon>Pezizomycotina</taxon>
        <taxon>Dothideomycetes</taxon>
        <taxon>Dothideomycetidae</taxon>
        <taxon>Myriangiales</taxon>
        <taxon>Elsinoaceae</taxon>
        <taxon>Sphaceloma</taxon>
    </lineage>
</organism>
<dbReference type="GO" id="GO:0005654">
    <property type="term" value="C:nucleoplasm"/>
    <property type="evidence" value="ECO:0007669"/>
    <property type="project" value="UniProtKB-SubCell"/>
</dbReference>
<keyword evidence="5" id="KW-0597">Phosphoprotein</keyword>
<feature type="domain" description="VWFA" evidence="12">
    <location>
        <begin position="4526"/>
        <end position="4732"/>
    </location>
</feature>
<feature type="compositionally biased region" description="Acidic residues" evidence="11">
    <location>
        <begin position="4205"/>
        <end position="4218"/>
    </location>
</feature>
<feature type="compositionally biased region" description="Basic and acidic residues" evidence="11">
    <location>
        <begin position="4265"/>
        <end position="4282"/>
    </location>
</feature>
<dbReference type="SMART" id="SM00327">
    <property type="entry name" value="VWA"/>
    <property type="match status" value="1"/>
</dbReference>
<dbReference type="OrthoDB" id="5186at2759"/>
<dbReference type="InterPro" id="IPR002035">
    <property type="entry name" value="VWF_A"/>
</dbReference>
<dbReference type="GO" id="GO:0030687">
    <property type="term" value="C:preribosome, large subunit precursor"/>
    <property type="evidence" value="ECO:0007669"/>
    <property type="project" value="TreeGrafter"/>
</dbReference>
<dbReference type="InterPro" id="IPR027417">
    <property type="entry name" value="P-loop_NTPase"/>
</dbReference>
<dbReference type="SUPFAM" id="SSF53300">
    <property type="entry name" value="vWA-like"/>
    <property type="match status" value="1"/>
</dbReference>
<dbReference type="PANTHER" id="PTHR48103:SF2">
    <property type="entry name" value="MIDASIN"/>
    <property type="match status" value="1"/>
</dbReference>
<dbReference type="Proteomes" id="UP000243797">
    <property type="component" value="Unassembled WGS sequence"/>
</dbReference>
<dbReference type="GO" id="GO:0016887">
    <property type="term" value="F:ATP hydrolysis activity"/>
    <property type="evidence" value="ECO:0007669"/>
    <property type="project" value="InterPro"/>
</dbReference>
<dbReference type="InterPro" id="IPR003593">
    <property type="entry name" value="AAA+_ATPase"/>
</dbReference>
<evidence type="ECO:0000256" key="4">
    <source>
        <dbReference type="ARBA" id="ARBA00017143"/>
    </source>
</evidence>
<evidence type="ECO:0000256" key="10">
    <source>
        <dbReference type="PIRNR" id="PIRNR010340"/>
    </source>
</evidence>
<dbReference type="InterPro" id="IPR040848">
    <property type="entry name" value="AAA_lid_7"/>
</dbReference>
<keyword evidence="9 10" id="KW-0539">Nucleus</keyword>
<dbReference type="Gene3D" id="3.40.50.410">
    <property type="entry name" value="von Willebrand factor, type A domain"/>
    <property type="match status" value="1"/>
</dbReference>